<organism evidence="1">
    <name type="scientific">Anguilla anguilla</name>
    <name type="common">European freshwater eel</name>
    <name type="synonym">Muraena anguilla</name>
    <dbReference type="NCBI Taxonomy" id="7936"/>
    <lineage>
        <taxon>Eukaryota</taxon>
        <taxon>Metazoa</taxon>
        <taxon>Chordata</taxon>
        <taxon>Craniata</taxon>
        <taxon>Vertebrata</taxon>
        <taxon>Euteleostomi</taxon>
        <taxon>Actinopterygii</taxon>
        <taxon>Neopterygii</taxon>
        <taxon>Teleostei</taxon>
        <taxon>Anguilliformes</taxon>
        <taxon>Anguillidae</taxon>
        <taxon>Anguilla</taxon>
    </lineage>
</organism>
<dbReference type="EMBL" id="GBXM01074201">
    <property type="protein sequence ID" value="JAH34376.1"/>
    <property type="molecule type" value="Transcribed_RNA"/>
</dbReference>
<reference evidence="1" key="2">
    <citation type="journal article" date="2015" name="Fish Shellfish Immunol.">
        <title>Early steps in the European eel (Anguilla anguilla)-Vibrio vulnificus interaction in the gills: Role of the RtxA13 toxin.</title>
        <authorList>
            <person name="Callol A."/>
            <person name="Pajuelo D."/>
            <person name="Ebbesson L."/>
            <person name="Teles M."/>
            <person name="MacKenzie S."/>
            <person name="Amaro C."/>
        </authorList>
    </citation>
    <scope>NUCLEOTIDE SEQUENCE</scope>
</reference>
<evidence type="ECO:0000313" key="1">
    <source>
        <dbReference type="EMBL" id="JAH34376.1"/>
    </source>
</evidence>
<dbReference type="AlphaFoldDB" id="A0A0E9RZ91"/>
<accession>A0A0E9RZ91</accession>
<protein>
    <submittedName>
        <fullName evidence="1">Uncharacterized protein</fullName>
    </submittedName>
</protein>
<proteinExistence type="predicted"/>
<sequence>MKFGETFPKKSFLLMPSPF</sequence>
<reference evidence="1" key="1">
    <citation type="submission" date="2014-11" db="EMBL/GenBank/DDBJ databases">
        <authorList>
            <person name="Amaro Gonzalez C."/>
        </authorList>
    </citation>
    <scope>NUCLEOTIDE SEQUENCE</scope>
</reference>
<name>A0A0E9RZ91_ANGAN</name>